<reference evidence="2 3" key="1">
    <citation type="submission" date="2020-08" db="EMBL/GenBank/DDBJ databases">
        <title>Genomic Encyclopedia of Type Strains, Phase IV (KMG-IV): sequencing the most valuable type-strain genomes for metagenomic binning, comparative biology and taxonomic classification.</title>
        <authorList>
            <person name="Goeker M."/>
        </authorList>
    </citation>
    <scope>NUCLEOTIDE SEQUENCE [LARGE SCALE GENOMIC DNA]</scope>
    <source>
        <strain evidence="2 3">DSM 29007</strain>
    </source>
</reference>
<evidence type="ECO:0000313" key="2">
    <source>
        <dbReference type="EMBL" id="MBB6074054.1"/>
    </source>
</evidence>
<comment type="caution">
    <text evidence="2">The sequence shown here is derived from an EMBL/GenBank/DDBJ whole genome shotgun (WGS) entry which is preliminary data.</text>
</comment>
<dbReference type="Proteomes" id="UP000582837">
    <property type="component" value="Unassembled WGS sequence"/>
</dbReference>
<keyword evidence="3" id="KW-1185">Reference proteome</keyword>
<dbReference type="AlphaFoldDB" id="A0A841H814"/>
<dbReference type="InterPro" id="IPR015943">
    <property type="entry name" value="WD40/YVTN_repeat-like_dom_sf"/>
</dbReference>
<dbReference type="Pfam" id="PF08309">
    <property type="entry name" value="LVIVD"/>
    <property type="match status" value="4"/>
</dbReference>
<evidence type="ECO:0000256" key="1">
    <source>
        <dbReference type="SAM" id="SignalP"/>
    </source>
</evidence>
<dbReference type="SUPFAM" id="SSF75011">
    <property type="entry name" value="3-carboxy-cis,cis-mucoante lactonizing enzyme"/>
    <property type="match status" value="1"/>
</dbReference>
<evidence type="ECO:0000313" key="3">
    <source>
        <dbReference type="Proteomes" id="UP000582837"/>
    </source>
</evidence>
<feature type="chain" id="PRO_5032328008" evidence="1">
    <location>
        <begin position="24"/>
        <end position="422"/>
    </location>
</feature>
<proteinExistence type="predicted"/>
<accession>A0A841H814</accession>
<keyword evidence="1" id="KW-0732">Signal</keyword>
<dbReference type="InterPro" id="IPR013211">
    <property type="entry name" value="LVIVD"/>
</dbReference>
<protein>
    <submittedName>
        <fullName evidence="2">Uncharacterized protein</fullName>
    </submittedName>
</protein>
<organism evidence="2 3">
    <name type="scientific">Longimicrobium terrae</name>
    <dbReference type="NCBI Taxonomy" id="1639882"/>
    <lineage>
        <taxon>Bacteria</taxon>
        <taxon>Pseudomonadati</taxon>
        <taxon>Gemmatimonadota</taxon>
        <taxon>Longimicrobiia</taxon>
        <taxon>Longimicrobiales</taxon>
        <taxon>Longimicrobiaceae</taxon>
        <taxon>Longimicrobium</taxon>
    </lineage>
</organism>
<gene>
    <name evidence="2" type="ORF">HNQ61_005735</name>
</gene>
<dbReference type="RefSeq" id="WP_170039229.1">
    <property type="nucleotide sequence ID" value="NZ_JABDTL010000002.1"/>
</dbReference>
<dbReference type="EMBL" id="JACHIA010000038">
    <property type="protein sequence ID" value="MBB6074054.1"/>
    <property type="molecule type" value="Genomic_DNA"/>
</dbReference>
<sequence>MRIPARFLPCAAAALLAASAAEAQRRPRESTGSVTVVESADPANYPARFEVVGRGPVPRMRSTELWAFRGVDGRDYVYTGTNGGCAQCVGSTLFIWDVSNPAAPVLTDSVMVDAGAISDVAVNQAGTLAALARRGGTTRRNGVVFLDLADPAHPRPAGHFWESLGGGVESVWLDGDRLYASDLATGEMAVLDVSNPRDARVVGRWAPPLGPNIDASSRFLADVQVRDGLAYLAYWNDGFVILDVGNGVRSGTPNRPRLVSQTRYTTQYNRQRYGNTNAVFAYTTADGRRLAFVGDAIVPPGADPRRPMEIGGRLHVFDVTRVEAPREVAWYEVPGRGISRFWAEGDRLYVATNNGGLRALDVSVPLSGRLRDPELAVLPTRDAASAVPELSVTWAAMAHNGLVFATDLHSGLWVTRLLPAAP</sequence>
<dbReference type="Gene3D" id="2.130.10.10">
    <property type="entry name" value="YVTN repeat-like/Quinoprotein amine dehydrogenase"/>
    <property type="match status" value="1"/>
</dbReference>
<feature type="signal peptide" evidence="1">
    <location>
        <begin position="1"/>
        <end position="23"/>
    </location>
</feature>
<name>A0A841H814_9BACT</name>